<accession>A0A0M3HXY0</accession>
<evidence type="ECO:0000313" key="2">
    <source>
        <dbReference type="WBParaSite" id="ALUE_0000827401-mRNA-1"/>
    </source>
</evidence>
<sequence>MRQGKGWNEEEQLTKKVSRADVVIFPRDSCLDLSERRSHVRKLQPATTVTEEWFVGCILVNETLLFDEFKWGHSQQDHGFFISLPSQITSARDCRTDCERTKLTNE</sequence>
<reference evidence="2" key="1">
    <citation type="submission" date="2017-02" db="UniProtKB">
        <authorList>
            <consortium name="WormBaseParasite"/>
        </authorList>
    </citation>
    <scope>IDENTIFICATION</scope>
</reference>
<dbReference type="WBParaSite" id="ALUE_0000827401-mRNA-1">
    <property type="protein sequence ID" value="ALUE_0000827401-mRNA-1"/>
    <property type="gene ID" value="ALUE_0000827401"/>
</dbReference>
<dbReference type="Proteomes" id="UP000036681">
    <property type="component" value="Unplaced"/>
</dbReference>
<dbReference type="AlphaFoldDB" id="A0A0M3HXY0"/>
<keyword evidence="1" id="KW-1185">Reference proteome</keyword>
<proteinExistence type="predicted"/>
<organism evidence="1 2">
    <name type="scientific">Ascaris lumbricoides</name>
    <name type="common">Giant roundworm</name>
    <dbReference type="NCBI Taxonomy" id="6252"/>
    <lineage>
        <taxon>Eukaryota</taxon>
        <taxon>Metazoa</taxon>
        <taxon>Ecdysozoa</taxon>
        <taxon>Nematoda</taxon>
        <taxon>Chromadorea</taxon>
        <taxon>Rhabditida</taxon>
        <taxon>Spirurina</taxon>
        <taxon>Ascaridomorpha</taxon>
        <taxon>Ascaridoidea</taxon>
        <taxon>Ascarididae</taxon>
        <taxon>Ascaris</taxon>
    </lineage>
</organism>
<protein>
    <submittedName>
        <fullName evidence="2">BRCT domain-containing protein</fullName>
    </submittedName>
</protein>
<name>A0A0M3HXY0_ASCLU</name>
<evidence type="ECO:0000313" key="1">
    <source>
        <dbReference type="Proteomes" id="UP000036681"/>
    </source>
</evidence>